<accession>M1CMR1</accession>
<dbReference type="PaxDb" id="4113-PGSC0003DMT400070808"/>
<dbReference type="InParanoid" id="M1CMR1"/>
<dbReference type="AlphaFoldDB" id="M1CMR1"/>
<evidence type="ECO:0000313" key="1">
    <source>
        <dbReference type="EnsemblPlants" id="PGSC0003DMT400070808"/>
    </source>
</evidence>
<evidence type="ECO:0000313" key="2">
    <source>
        <dbReference type="Proteomes" id="UP000011115"/>
    </source>
</evidence>
<name>M1CMR1_SOLTU</name>
<sequence length="59" mass="6920">MSQQQSYEHAFLPFPLTEWGEISGKRVFPLNGEIIFEFEIQISPNSIRISLLFYPNFLV</sequence>
<reference evidence="1" key="2">
    <citation type="submission" date="2015-06" db="UniProtKB">
        <authorList>
            <consortium name="EnsemblPlants"/>
        </authorList>
    </citation>
    <scope>IDENTIFICATION</scope>
    <source>
        <strain evidence="1">DM1-3 516 R44</strain>
    </source>
</reference>
<proteinExistence type="predicted"/>
<dbReference type="Proteomes" id="UP000011115">
    <property type="component" value="Unassembled WGS sequence"/>
</dbReference>
<organism evidence="1 2">
    <name type="scientific">Solanum tuberosum</name>
    <name type="common">Potato</name>
    <dbReference type="NCBI Taxonomy" id="4113"/>
    <lineage>
        <taxon>Eukaryota</taxon>
        <taxon>Viridiplantae</taxon>
        <taxon>Streptophyta</taxon>
        <taxon>Embryophyta</taxon>
        <taxon>Tracheophyta</taxon>
        <taxon>Spermatophyta</taxon>
        <taxon>Magnoliopsida</taxon>
        <taxon>eudicotyledons</taxon>
        <taxon>Gunneridae</taxon>
        <taxon>Pentapetalae</taxon>
        <taxon>asterids</taxon>
        <taxon>lamiids</taxon>
        <taxon>Solanales</taxon>
        <taxon>Solanaceae</taxon>
        <taxon>Solanoideae</taxon>
        <taxon>Solaneae</taxon>
        <taxon>Solanum</taxon>
    </lineage>
</organism>
<dbReference type="EnsemblPlants" id="PGSC0003DMT400070808">
    <property type="protein sequence ID" value="PGSC0003DMT400070808"/>
    <property type="gene ID" value="PGSC0003DMG400027530"/>
</dbReference>
<keyword evidence="2" id="KW-1185">Reference proteome</keyword>
<dbReference type="HOGENOM" id="CLU_2965464_0_0_1"/>
<reference evidence="2" key="1">
    <citation type="journal article" date="2011" name="Nature">
        <title>Genome sequence and analysis of the tuber crop potato.</title>
        <authorList>
            <consortium name="The Potato Genome Sequencing Consortium"/>
        </authorList>
    </citation>
    <scope>NUCLEOTIDE SEQUENCE [LARGE SCALE GENOMIC DNA]</scope>
    <source>
        <strain evidence="2">cv. DM1-3 516 R44</strain>
    </source>
</reference>
<protein>
    <submittedName>
        <fullName evidence="1">Uncharacterized protein</fullName>
    </submittedName>
</protein>
<dbReference type="Gramene" id="PGSC0003DMT400070808">
    <property type="protein sequence ID" value="PGSC0003DMT400070808"/>
    <property type="gene ID" value="PGSC0003DMG400027530"/>
</dbReference>